<dbReference type="Proteomes" id="UP001279660">
    <property type="component" value="Unassembled WGS sequence"/>
</dbReference>
<accession>A0ABU4PR67</accession>
<protein>
    <submittedName>
        <fullName evidence="1">Uncharacterized protein</fullName>
    </submittedName>
</protein>
<dbReference type="EMBL" id="JAWXXV010000001">
    <property type="protein sequence ID" value="MDX5985613.1"/>
    <property type="molecule type" value="Genomic_DNA"/>
</dbReference>
<organism evidence="1 2">
    <name type="scientific">Sphingomonas echinoides</name>
    <dbReference type="NCBI Taxonomy" id="59803"/>
    <lineage>
        <taxon>Bacteria</taxon>
        <taxon>Pseudomonadati</taxon>
        <taxon>Pseudomonadota</taxon>
        <taxon>Alphaproteobacteria</taxon>
        <taxon>Sphingomonadales</taxon>
        <taxon>Sphingomonadaceae</taxon>
        <taxon>Sphingomonas</taxon>
    </lineage>
</organism>
<proteinExistence type="predicted"/>
<evidence type="ECO:0000313" key="2">
    <source>
        <dbReference type="Proteomes" id="UP001279660"/>
    </source>
</evidence>
<dbReference type="NCBIfam" id="NF047650">
    <property type="entry name" value="lipo_NMCC_0638"/>
    <property type="match status" value="1"/>
</dbReference>
<gene>
    <name evidence="1" type="ORF">SIL82_15260</name>
</gene>
<comment type="caution">
    <text evidence="1">The sequence shown here is derived from an EMBL/GenBank/DDBJ whole genome shotgun (WGS) entry which is preliminary data.</text>
</comment>
<keyword evidence="2" id="KW-1185">Reference proteome</keyword>
<sequence>MLFFALLLQASTPPPAPLVSNQGQEVVDLFGSMCVETALKPTKAHIFDGQPETARSMTPDELNRVAPGAAATEGWIVRSPHDAWAALWFAPGKQTCGVTVRAADPTGMEAALNARLKTFYDSMGMQLSQRPDEISNEGGVTVHRASWTIDIGTHQLAVIASFAEKPIGAQQHLMTITMLR</sequence>
<reference evidence="1 2" key="1">
    <citation type="submission" date="2023-11" db="EMBL/GenBank/DDBJ databases">
        <title>MicrobeMod: A computational toolkit for identifying prokaryotic methylation and restriction-modification with nanopore sequencing.</title>
        <authorList>
            <person name="Crits-Christoph A."/>
            <person name="Kang S.C."/>
            <person name="Lee H."/>
            <person name="Ostrov N."/>
        </authorList>
    </citation>
    <scope>NUCLEOTIDE SEQUENCE [LARGE SCALE GENOMIC DNA]</scope>
    <source>
        <strain evidence="1 2">ATCC 14820</strain>
    </source>
</reference>
<evidence type="ECO:0000313" key="1">
    <source>
        <dbReference type="EMBL" id="MDX5985613.1"/>
    </source>
</evidence>
<name>A0ABU4PR67_9SPHN</name>
<dbReference type="RefSeq" id="WP_010407682.1">
    <property type="nucleotide sequence ID" value="NZ_JAWXXV010000001.1"/>
</dbReference>